<dbReference type="EMBL" id="JAACJL010000058">
    <property type="protein sequence ID" value="KAF4610994.1"/>
    <property type="molecule type" value="Genomic_DNA"/>
</dbReference>
<feature type="compositionally biased region" description="Pro residues" evidence="3">
    <location>
        <begin position="14"/>
        <end position="23"/>
    </location>
</feature>
<dbReference type="GO" id="GO:0005737">
    <property type="term" value="C:cytoplasm"/>
    <property type="evidence" value="ECO:0007669"/>
    <property type="project" value="TreeGrafter"/>
</dbReference>
<reference evidence="4 5" key="1">
    <citation type="submission" date="2019-12" db="EMBL/GenBank/DDBJ databases">
        <authorList>
            <person name="Floudas D."/>
            <person name="Bentzer J."/>
            <person name="Ahren D."/>
            <person name="Johansson T."/>
            <person name="Persson P."/>
            <person name="Tunlid A."/>
        </authorList>
    </citation>
    <scope>NUCLEOTIDE SEQUENCE [LARGE SCALE GENOMIC DNA]</scope>
    <source>
        <strain evidence="4 5">CBS 102.39</strain>
    </source>
</reference>
<evidence type="ECO:0000256" key="3">
    <source>
        <dbReference type="SAM" id="MobiDB-lite"/>
    </source>
</evidence>
<dbReference type="SMART" id="SM00369">
    <property type="entry name" value="LRR_TYP"/>
    <property type="match status" value="2"/>
</dbReference>
<dbReference type="SUPFAM" id="SSF52058">
    <property type="entry name" value="L domain-like"/>
    <property type="match status" value="1"/>
</dbReference>
<keyword evidence="1" id="KW-0433">Leucine-rich repeat</keyword>
<dbReference type="PANTHER" id="PTHR48051">
    <property type="match status" value="1"/>
</dbReference>
<dbReference type="InterPro" id="IPR003591">
    <property type="entry name" value="Leu-rich_rpt_typical-subtyp"/>
</dbReference>
<evidence type="ECO:0000313" key="4">
    <source>
        <dbReference type="EMBL" id="KAF4610994.1"/>
    </source>
</evidence>
<dbReference type="InterPro" id="IPR032675">
    <property type="entry name" value="LRR_dom_sf"/>
</dbReference>
<dbReference type="InterPro" id="IPR050216">
    <property type="entry name" value="LRR_domain-containing"/>
</dbReference>
<keyword evidence="2" id="KW-0677">Repeat</keyword>
<accession>A0A8H4VKA1</accession>
<dbReference type="PROSITE" id="PS51450">
    <property type="entry name" value="LRR"/>
    <property type="match status" value="1"/>
</dbReference>
<feature type="compositionally biased region" description="Polar residues" evidence="3">
    <location>
        <begin position="1"/>
        <end position="12"/>
    </location>
</feature>
<evidence type="ECO:0000313" key="5">
    <source>
        <dbReference type="Proteomes" id="UP000521872"/>
    </source>
</evidence>
<evidence type="ECO:0000256" key="1">
    <source>
        <dbReference type="ARBA" id="ARBA00022614"/>
    </source>
</evidence>
<protein>
    <submittedName>
        <fullName evidence="4">Uncharacterized protein</fullName>
    </submittedName>
</protein>
<proteinExistence type="predicted"/>
<sequence length="489" mass="53853">MLPIPTRQTLYTPPSSPPSPPCPTWVNSSSPPSSPSTEPLSLDEVEDEKGLSSFQELSSPLSDPFSASYNARRAKMARTQSNSTYGAPPKKPRLMGECSLVELEMQDTPSLERTEYEEMLWDNQIQAAFDSGEQRIELINVNLSHIPAQKIRDLSKMVVLPEPFDLKNWLTAKPTSKGRPFNRVHTLPGIFSLSESSPQKKTLSSNSALGIAKHSLTMFLGQNNISKLPPELWTLHNLSILSLRNNQISYLPPEIGQLRNLQSLNVASNNLKYLPAELMTLEKLTTLIIFPNPFIPVPSASQGSPRPLSQTTVIWHSIPPLTELTLRVLLSHPNNSDYTLLEQVHGMPLPNGSNWRPIATPIKKILSVCVPGSVIVEPSELGADEGNKYSATGIGRCPNPAHGTDKPIFVQHAEERYSWEKTIANILQGEKAPLLWRGCQRGCLDFLGPQPSSSDAPAQSCANQDDTPHSDNEVVQAIELGSIELDFDD</sequence>
<keyword evidence="5" id="KW-1185">Reference proteome</keyword>
<comment type="caution">
    <text evidence="4">The sequence shown here is derived from an EMBL/GenBank/DDBJ whole genome shotgun (WGS) entry which is preliminary data.</text>
</comment>
<dbReference type="Pfam" id="PF13855">
    <property type="entry name" value="LRR_8"/>
    <property type="match status" value="1"/>
</dbReference>
<dbReference type="Gene3D" id="3.80.10.10">
    <property type="entry name" value="Ribonuclease Inhibitor"/>
    <property type="match status" value="1"/>
</dbReference>
<feature type="compositionally biased region" description="Polar residues" evidence="3">
    <location>
        <begin position="52"/>
        <end position="66"/>
    </location>
</feature>
<gene>
    <name evidence="4" type="ORF">D9613_006868</name>
</gene>
<evidence type="ECO:0000256" key="2">
    <source>
        <dbReference type="ARBA" id="ARBA00022737"/>
    </source>
</evidence>
<name>A0A8H4VKA1_9AGAR</name>
<feature type="region of interest" description="Disordered" evidence="3">
    <location>
        <begin position="1"/>
        <end position="66"/>
    </location>
</feature>
<dbReference type="PANTHER" id="PTHR48051:SF1">
    <property type="entry name" value="RAS SUPPRESSOR PROTEIN 1"/>
    <property type="match status" value="1"/>
</dbReference>
<feature type="region of interest" description="Disordered" evidence="3">
    <location>
        <begin position="450"/>
        <end position="470"/>
    </location>
</feature>
<dbReference type="Proteomes" id="UP000521872">
    <property type="component" value="Unassembled WGS sequence"/>
</dbReference>
<feature type="compositionally biased region" description="Low complexity" evidence="3">
    <location>
        <begin position="450"/>
        <end position="460"/>
    </location>
</feature>
<dbReference type="InterPro" id="IPR001611">
    <property type="entry name" value="Leu-rich_rpt"/>
</dbReference>
<dbReference type="AlphaFoldDB" id="A0A8H4VKA1"/>
<organism evidence="4 5">
    <name type="scientific">Agrocybe pediades</name>
    <dbReference type="NCBI Taxonomy" id="84607"/>
    <lineage>
        <taxon>Eukaryota</taxon>
        <taxon>Fungi</taxon>
        <taxon>Dikarya</taxon>
        <taxon>Basidiomycota</taxon>
        <taxon>Agaricomycotina</taxon>
        <taxon>Agaricomycetes</taxon>
        <taxon>Agaricomycetidae</taxon>
        <taxon>Agaricales</taxon>
        <taxon>Agaricineae</taxon>
        <taxon>Strophariaceae</taxon>
        <taxon>Agrocybe</taxon>
    </lineage>
</organism>